<dbReference type="GO" id="GO:0016757">
    <property type="term" value="F:glycosyltransferase activity"/>
    <property type="evidence" value="ECO:0007669"/>
    <property type="project" value="InterPro"/>
</dbReference>
<dbReference type="RefSeq" id="WP_188405658.1">
    <property type="nucleotide sequence ID" value="NZ_BMGL01000005.1"/>
</dbReference>
<dbReference type="Gene3D" id="3.40.50.2000">
    <property type="entry name" value="Glycogen Phosphorylase B"/>
    <property type="match status" value="2"/>
</dbReference>
<dbReference type="Proteomes" id="UP000599688">
    <property type="component" value="Unassembled WGS sequence"/>
</dbReference>
<accession>A0A916ZQY6</accession>
<name>A0A916ZQY6_9FLAO</name>
<dbReference type="PANTHER" id="PTHR12526">
    <property type="entry name" value="GLYCOSYLTRANSFERASE"/>
    <property type="match status" value="1"/>
</dbReference>
<dbReference type="EMBL" id="BMGL01000005">
    <property type="protein sequence ID" value="GGE10019.1"/>
    <property type="molecule type" value="Genomic_DNA"/>
</dbReference>
<evidence type="ECO:0000313" key="3">
    <source>
        <dbReference type="Proteomes" id="UP000599688"/>
    </source>
</evidence>
<dbReference type="InterPro" id="IPR001296">
    <property type="entry name" value="Glyco_trans_1"/>
</dbReference>
<dbReference type="PANTHER" id="PTHR12526:SF630">
    <property type="entry name" value="GLYCOSYLTRANSFERASE"/>
    <property type="match status" value="1"/>
</dbReference>
<organism evidence="2 3">
    <name type="scientific">Psychroflexus salis</name>
    <dbReference type="NCBI Taxonomy" id="1526574"/>
    <lineage>
        <taxon>Bacteria</taxon>
        <taxon>Pseudomonadati</taxon>
        <taxon>Bacteroidota</taxon>
        <taxon>Flavobacteriia</taxon>
        <taxon>Flavobacteriales</taxon>
        <taxon>Flavobacteriaceae</taxon>
        <taxon>Psychroflexus</taxon>
    </lineage>
</organism>
<sequence length="369" mass="41983">MNSPLPKICIVSVSLAKGGAERSAAVLSGLLSNLGYEVHVAILTNLIDYKFSGLLYNLGADKENANHPLARFKRFEKFKKYLEDQKIDLVIDHRPKNNYYREVFYAKYLYKNIQRIYVVHNSKRSTYFAKPLSKIIKIYQSNFHTVGVSKFIFENLLTSQGIEESSYIPNAYADVWQHETTPLPAQVLELNQFILFYGRIENQSKDIRFLIDAYAASNLSTNNIALLIMGNGPDKDELETYASQLNCAASIHFLPYQKKPFSIIKKSKLVSLTSKYEGFPMVLIESLAMGTPVVSLDFTSGPSEVIQHRKNGLLVKKRSISDFACALDEMCFDNELYSFCKKNTQTSVEAFSEKEIALKWHQLLSTFPK</sequence>
<comment type="caution">
    <text evidence="2">The sequence shown here is derived from an EMBL/GenBank/DDBJ whole genome shotgun (WGS) entry which is preliminary data.</text>
</comment>
<dbReference type="CDD" id="cd03811">
    <property type="entry name" value="GT4_GT28_WabH-like"/>
    <property type="match status" value="1"/>
</dbReference>
<gene>
    <name evidence="2" type="ORF">GCM10010831_09400</name>
</gene>
<dbReference type="SUPFAM" id="SSF53756">
    <property type="entry name" value="UDP-Glycosyltransferase/glycogen phosphorylase"/>
    <property type="match status" value="1"/>
</dbReference>
<evidence type="ECO:0000259" key="1">
    <source>
        <dbReference type="Pfam" id="PF00534"/>
    </source>
</evidence>
<feature type="domain" description="Glycosyl transferase family 1" evidence="1">
    <location>
        <begin position="192"/>
        <end position="345"/>
    </location>
</feature>
<dbReference type="AlphaFoldDB" id="A0A916ZQY6"/>
<reference evidence="2 3" key="1">
    <citation type="journal article" date="2014" name="Int. J. Syst. Evol. Microbiol.">
        <title>Complete genome sequence of Corynebacterium casei LMG S-19264T (=DSM 44701T), isolated from a smear-ripened cheese.</title>
        <authorList>
            <consortium name="US DOE Joint Genome Institute (JGI-PGF)"/>
            <person name="Walter F."/>
            <person name="Albersmeier A."/>
            <person name="Kalinowski J."/>
            <person name="Ruckert C."/>
        </authorList>
    </citation>
    <scope>NUCLEOTIDE SEQUENCE [LARGE SCALE GENOMIC DNA]</scope>
    <source>
        <strain evidence="2 3">CGMCC 1.12925</strain>
    </source>
</reference>
<keyword evidence="3" id="KW-1185">Reference proteome</keyword>
<protein>
    <submittedName>
        <fullName evidence="2">Glycosyl transferase</fullName>
    </submittedName>
</protein>
<proteinExistence type="predicted"/>
<dbReference type="Pfam" id="PF00534">
    <property type="entry name" value="Glycos_transf_1"/>
    <property type="match status" value="1"/>
</dbReference>
<evidence type="ECO:0000313" key="2">
    <source>
        <dbReference type="EMBL" id="GGE10019.1"/>
    </source>
</evidence>
<keyword evidence="2" id="KW-0808">Transferase</keyword>